<dbReference type="InterPro" id="IPR029058">
    <property type="entry name" value="AB_hydrolase_fold"/>
</dbReference>
<organism evidence="2 3">
    <name type="scientific">Chitinophaga solisilvae</name>
    <dbReference type="NCBI Taxonomy" id="1233460"/>
    <lineage>
        <taxon>Bacteria</taxon>
        <taxon>Pseudomonadati</taxon>
        <taxon>Bacteroidota</taxon>
        <taxon>Chitinophagia</taxon>
        <taxon>Chitinophagales</taxon>
        <taxon>Chitinophagaceae</taxon>
        <taxon>Chitinophaga</taxon>
    </lineage>
</organism>
<dbReference type="SUPFAM" id="SSF53474">
    <property type="entry name" value="alpha/beta-Hydrolases"/>
    <property type="match status" value="1"/>
</dbReference>
<evidence type="ECO:0000313" key="3">
    <source>
        <dbReference type="Proteomes" id="UP000281028"/>
    </source>
</evidence>
<dbReference type="InterPro" id="IPR000073">
    <property type="entry name" value="AB_hydrolase_1"/>
</dbReference>
<gene>
    <name evidence="2" type="ORF">ECE50_030285</name>
</gene>
<dbReference type="Proteomes" id="UP000281028">
    <property type="component" value="Unassembled WGS sequence"/>
</dbReference>
<keyword evidence="2" id="KW-0378">Hydrolase</keyword>
<feature type="domain" description="AB hydrolase-1" evidence="1">
    <location>
        <begin position="30"/>
        <end position="254"/>
    </location>
</feature>
<dbReference type="AlphaFoldDB" id="A0A433WP70"/>
<dbReference type="InterPro" id="IPR050471">
    <property type="entry name" value="AB_hydrolase"/>
</dbReference>
<dbReference type="EMBL" id="RIAR02000001">
    <property type="protein sequence ID" value="NSL91150.1"/>
    <property type="molecule type" value="Genomic_DNA"/>
</dbReference>
<evidence type="ECO:0000313" key="2">
    <source>
        <dbReference type="EMBL" id="NSL91150.1"/>
    </source>
</evidence>
<dbReference type="PANTHER" id="PTHR43433">
    <property type="entry name" value="HYDROLASE, ALPHA/BETA FOLD FAMILY PROTEIN"/>
    <property type="match status" value="1"/>
</dbReference>
<comment type="caution">
    <text evidence="2">The sequence shown here is derived from an EMBL/GenBank/DDBJ whole genome shotgun (WGS) entry which is preliminary data.</text>
</comment>
<dbReference type="Pfam" id="PF00561">
    <property type="entry name" value="Abhydrolase_1"/>
    <property type="match status" value="1"/>
</dbReference>
<protein>
    <submittedName>
        <fullName evidence="2">Alpha/beta fold hydrolase</fullName>
    </submittedName>
</protein>
<proteinExistence type="predicted"/>
<dbReference type="PANTHER" id="PTHR43433:SF5">
    <property type="entry name" value="AB HYDROLASE-1 DOMAIN-CONTAINING PROTEIN"/>
    <property type="match status" value="1"/>
</dbReference>
<dbReference type="OrthoDB" id="9780932at2"/>
<evidence type="ECO:0000259" key="1">
    <source>
        <dbReference type="Pfam" id="PF00561"/>
    </source>
</evidence>
<name>A0A433WP70_9BACT</name>
<dbReference type="Gene3D" id="3.40.50.1820">
    <property type="entry name" value="alpha/beta hydrolase"/>
    <property type="match status" value="1"/>
</dbReference>
<reference evidence="2" key="1">
    <citation type="submission" date="2020-05" db="EMBL/GenBank/DDBJ databases">
        <title>Chitinophaga laudate sp. nov., isolated from a tropical peat swamp.</title>
        <authorList>
            <person name="Goh C.B.S."/>
            <person name="Lee M.S."/>
            <person name="Parimannan S."/>
            <person name="Pasbakhsh P."/>
            <person name="Yule C.M."/>
            <person name="Rajandas H."/>
            <person name="Loke S."/>
            <person name="Croft L."/>
            <person name="Tan J.B.L."/>
        </authorList>
    </citation>
    <scope>NUCLEOTIDE SEQUENCE</scope>
    <source>
        <strain evidence="2">Mgbs1</strain>
    </source>
</reference>
<sequence length="268" mass="29725">MTIHTDTKTYFTTGDNVRIAYRLDGPADKPVLVLSNSIATDLYMWDEQIPVFTKHFRVLRFDTRGNGSSGAPAGDYSIDRMSNDVIELLDYLKIDRVHFLGLSLGGFIGQWLAVHEAHRIDKLILANTSSYLGPRDTWNGLIGSLRKDGDITPFGAMFINNWLPKTYQEQHPEVAAKFRAMVLATPPVGLAGSFAAVRDGDQRRTIALITHKTLVIGGKYDGVTLPEHSELIAKTIPQAKLIILPVVHLSNVEAPQVFEKAVIDFLLD</sequence>
<dbReference type="GO" id="GO:0016787">
    <property type="term" value="F:hydrolase activity"/>
    <property type="evidence" value="ECO:0007669"/>
    <property type="project" value="UniProtKB-KW"/>
</dbReference>
<keyword evidence="3" id="KW-1185">Reference proteome</keyword>
<dbReference type="PRINTS" id="PR00111">
    <property type="entry name" value="ABHYDROLASE"/>
</dbReference>
<accession>A0A433WP70</accession>